<keyword evidence="2" id="KW-1185">Reference proteome</keyword>
<comment type="caution">
    <text evidence="1">The sequence shown here is derived from an EMBL/GenBank/DDBJ whole genome shotgun (WGS) entry which is preliminary data.</text>
</comment>
<reference evidence="1" key="1">
    <citation type="submission" date="2023-04" db="EMBL/GenBank/DDBJ databases">
        <title>Draft Genome sequencing of Naganishia species isolated from polar environments using Oxford Nanopore Technology.</title>
        <authorList>
            <person name="Leo P."/>
            <person name="Venkateswaran K."/>
        </authorList>
    </citation>
    <scope>NUCLEOTIDE SEQUENCE</scope>
    <source>
        <strain evidence="1">MNA-CCFEE 5261</strain>
    </source>
</reference>
<name>A0ACC2VKS7_9TREE</name>
<proteinExistence type="predicted"/>
<sequence length="477" mass="52926">MKATLSSASTTILRSQIARQYSMGTSAVKVVKQVEDALLGDHSPRKPRAEGTIASVFASLSGEKAVPLPERFTELKRELLHSQDLQNAVSTAWIDLCQHLSKKTREIAHAGNSIIPEIEYKDIVHGVDPSVLEEIKASGTLVVRGVVQEQKALEWLEAIKQYIALNPQVKGFPEDDKAVFELNSTSDDQVSFSVPLTYCDRLRIRRPGDSKFALGAHVDGGSVERWEDPTYRRSYQSILEGRWRDHDAWDIGGRPTANQNLYDGPGACGIFRAFQGWTSLSDTGPGEGTLKVFPAIKESTAYIMLRPFFKANQPRLSLSQEAYLDPSNWSLDLESPTFPGSPLGRSQELNDDTHPHLRLNETLMSMKRVKPGDQVWWHCDGIHAVESEHTGSNASSVLYIPSVPLTEANARYIKDQRDTYLNRIPPPDFPGGEGEKFFQGTGEDSDIVTEQGKRAMGLAPLDLEGTEASEKLLRQKV</sequence>
<protein>
    <submittedName>
        <fullName evidence="1">Uncharacterized protein</fullName>
    </submittedName>
</protein>
<evidence type="ECO:0000313" key="1">
    <source>
        <dbReference type="EMBL" id="KAJ9100015.1"/>
    </source>
</evidence>
<dbReference type="Proteomes" id="UP001241377">
    <property type="component" value="Unassembled WGS sequence"/>
</dbReference>
<gene>
    <name evidence="1" type="ORF">QFC19_005833</name>
</gene>
<evidence type="ECO:0000313" key="2">
    <source>
        <dbReference type="Proteomes" id="UP001241377"/>
    </source>
</evidence>
<organism evidence="1 2">
    <name type="scientific">Naganishia cerealis</name>
    <dbReference type="NCBI Taxonomy" id="610337"/>
    <lineage>
        <taxon>Eukaryota</taxon>
        <taxon>Fungi</taxon>
        <taxon>Dikarya</taxon>
        <taxon>Basidiomycota</taxon>
        <taxon>Agaricomycotina</taxon>
        <taxon>Tremellomycetes</taxon>
        <taxon>Filobasidiales</taxon>
        <taxon>Filobasidiaceae</taxon>
        <taxon>Naganishia</taxon>
    </lineage>
</organism>
<accession>A0ACC2VKS7</accession>
<dbReference type="EMBL" id="JASBWR010000067">
    <property type="protein sequence ID" value="KAJ9100015.1"/>
    <property type="molecule type" value="Genomic_DNA"/>
</dbReference>